<dbReference type="Proteomes" id="UP001165092">
    <property type="component" value="Unassembled WGS sequence"/>
</dbReference>
<evidence type="ECO:0000313" key="2">
    <source>
        <dbReference type="EMBL" id="GLU49431.1"/>
    </source>
</evidence>
<protein>
    <submittedName>
        <fullName evidence="2">Uncharacterized protein</fullName>
    </submittedName>
</protein>
<dbReference type="RefSeq" id="WP_285760958.1">
    <property type="nucleotide sequence ID" value="NZ_BSQG01000007.1"/>
</dbReference>
<organism evidence="2 3">
    <name type="scientific">Nocardiopsis ansamitocini</name>
    <dbReference type="NCBI Taxonomy" id="1670832"/>
    <lineage>
        <taxon>Bacteria</taxon>
        <taxon>Bacillati</taxon>
        <taxon>Actinomycetota</taxon>
        <taxon>Actinomycetes</taxon>
        <taxon>Streptosporangiales</taxon>
        <taxon>Nocardiopsidaceae</taxon>
        <taxon>Nocardiopsis</taxon>
    </lineage>
</organism>
<evidence type="ECO:0000313" key="3">
    <source>
        <dbReference type="Proteomes" id="UP001165092"/>
    </source>
</evidence>
<keyword evidence="3" id="KW-1185">Reference proteome</keyword>
<dbReference type="AlphaFoldDB" id="A0A9W6P9F8"/>
<comment type="caution">
    <text evidence="2">The sequence shown here is derived from an EMBL/GenBank/DDBJ whole genome shotgun (WGS) entry which is preliminary data.</text>
</comment>
<accession>A0A9W6P9F8</accession>
<dbReference type="EMBL" id="BSQG01000007">
    <property type="protein sequence ID" value="GLU49431.1"/>
    <property type="molecule type" value="Genomic_DNA"/>
</dbReference>
<reference evidence="2" key="1">
    <citation type="submission" date="2023-02" db="EMBL/GenBank/DDBJ databases">
        <title>Nocardiopsis ansamitocini NBRC 112285.</title>
        <authorList>
            <person name="Ichikawa N."/>
            <person name="Sato H."/>
            <person name="Tonouchi N."/>
        </authorList>
    </citation>
    <scope>NUCLEOTIDE SEQUENCE</scope>
    <source>
        <strain evidence="2">NBRC 112285</strain>
    </source>
</reference>
<gene>
    <name evidence="2" type="ORF">Nans01_37820</name>
</gene>
<sequence length="263" mass="28971">MTAVNPARPEPDRLKPMGVENVSLSVEDITTLHAEVFGKVPDKQGRSSLLDRYDPGTTQWLIAEFGDGRIVGACPGKEWRLSSTGPEPLPRFSAPHPGAWHRTSDKDDTDAWRLLEAVVFSANAQIRVGEGARAAWLLRDGDLDALVEKPWLAPRDRSFLLAGYPGNPNRSGRPDRPGQKHRWVSHDDVTFTIAEELSGATVVHPVRWEKPCPASTGKPPQGSWLSVREYWGQDETTGEVVVAAHRLTGYHVGDDPHPEGDTK</sequence>
<proteinExistence type="predicted"/>
<feature type="compositionally biased region" description="Basic and acidic residues" evidence="1">
    <location>
        <begin position="172"/>
        <end position="182"/>
    </location>
</feature>
<name>A0A9W6P9F8_9ACTN</name>
<feature type="region of interest" description="Disordered" evidence="1">
    <location>
        <begin position="82"/>
        <end position="105"/>
    </location>
</feature>
<feature type="region of interest" description="Disordered" evidence="1">
    <location>
        <begin position="163"/>
        <end position="182"/>
    </location>
</feature>
<evidence type="ECO:0000256" key="1">
    <source>
        <dbReference type="SAM" id="MobiDB-lite"/>
    </source>
</evidence>